<dbReference type="GO" id="GO:0051259">
    <property type="term" value="P:protein complex oligomerization"/>
    <property type="evidence" value="ECO:0007669"/>
    <property type="project" value="InterPro"/>
</dbReference>
<comment type="caution">
    <text evidence="5">The sequence shown here is derived from an EMBL/GenBank/DDBJ whole genome shotgun (WGS) entry which is preliminary data.</text>
</comment>
<accession>A0A512BBB3</accession>
<dbReference type="SUPFAM" id="SSF47144">
    <property type="entry name" value="HSC20 (HSCB), C-terminal oligomerisation domain"/>
    <property type="match status" value="1"/>
</dbReference>
<evidence type="ECO:0000256" key="3">
    <source>
        <dbReference type="ARBA" id="ARBA00025596"/>
    </source>
</evidence>
<dbReference type="EMBL" id="BJYT01000005">
    <property type="protein sequence ID" value="GEO09117.1"/>
    <property type="molecule type" value="Genomic_DNA"/>
</dbReference>
<evidence type="ECO:0000256" key="2">
    <source>
        <dbReference type="ARBA" id="ARBA00023186"/>
    </source>
</evidence>
<keyword evidence="2" id="KW-0143">Chaperone</keyword>
<dbReference type="InterPro" id="IPR009073">
    <property type="entry name" value="HscB_oligo_C"/>
</dbReference>
<dbReference type="PROSITE" id="PS50076">
    <property type="entry name" value="DNAJ_2"/>
    <property type="match status" value="1"/>
</dbReference>
<dbReference type="Gene3D" id="1.10.287.110">
    <property type="entry name" value="DnaJ domain"/>
    <property type="match status" value="1"/>
</dbReference>
<reference evidence="5 6" key="1">
    <citation type="submission" date="2019-07" db="EMBL/GenBank/DDBJ databases">
        <title>Whole genome shotgun sequence of Segetibacter aerophilus NBRC 106135.</title>
        <authorList>
            <person name="Hosoyama A."/>
            <person name="Uohara A."/>
            <person name="Ohji S."/>
            <person name="Ichikawa N."/>
        </authorList>
    </citation>
    <scope>NUCLEOTIDE SEQUENCE [LARGE SCALE GENOMIC DNA]</scope>
    <source>
        <strain evidence="5 6">NBRC 106135</strain>
    </source>
</reference>
<dbReference type="GO" id="GO:0051087">
    <property type="term" value="F:protein-folding chaperone binding"/>
    <property type="evidence" value="ECO:0007669"/>
    <property type="project" value="InterPro"/>
</dbReference>
<evidence type="ECO:0000313" key="6">
    <source>
        <dbReference type="Proteomes" id="UP000321513"/>
    </source>
</evidence>
<feature type="domain" description="J" evidence="4">
    <location>
        <begin position="2"/>
        <end position="76"/>
    </location>
</feature>
<dbReference type="SUPFAM" id="SSF46565">
    <property type="entry name" value="Chaperone J-domain"/>
    <property type="match status" value="1"/>
</dbReference>
<comment type="function">
    <text evidence="3">Co-chaperone involved in the maturation of iron-sulfur cluster-containing proteins. Seems to help targeting proteins to be folded toward HscA.</text>
</comment>
<evidence type="ECO:0000259" key="4">
    <source>
        <dbReference type="PROSITE" id="PS50076"/>
    </source>
</evidence>
<dbReference type="Pfam" id="PF00226">
    <property type="entry name" value="DnaJ"/>
    <property type="match status" value="1"/>
</dbReference>
<dbReference type="AlphaFoldDB" id="A0A512BBB3"/>
<dbReference type="Proteomes" id="UP000321513">
    <property type="component" value="Unassembled WGS sequence"/>
</dbReference>
<dbReference type="SMART" id="SM00271">
    <property type="entry name" value="DnaJ"/>
    <property type="match status" value="1"/>
</dbReference>
<evidence type="ECO:0000256" key="1">
    <source>
        <dbReference type="ARBA" id="ARBA00010476"/>
    </source>
</evidence>
<proteinExistence type="inferred from homology"/>
<dbReference type="RefSeq" id="WP_147203246.1">
    <property type="nucleotide sequence ID" value="NZ_BJYT01000005.1"/>
</dbReference>
<dbReference type="InterPro" id="IPR001623">
    <property type="entry name" value="DnaJ_domain"/>
</dbReference>
<evidence type="ECO:0000313" key="5">
    <source>
        <dbReference type="EMBL" id="GEO09117.1"/>
    </source>
</evidence>
<dbReference type="InterPro" id="IPR036386">
    <property type="entry name" value="HscB_C_sf"/>
</dbReference>
<dbReference type="GO" id="GO:0044571">
    <property type="term" value="P:[2Fe-2S] cluster assembly"/>
    <property type="evidence" value="ECO:0007669"/>
    <property type="project" value="InterPro"/>
</dbReference>
<comment type="similarity">
    <text evidence="1">Belongs to the HscB family.</text>
</comment>
<dbReference type="Pfam" id="PF07743">
    <property type="entry name" value="HSCB_C"/>
    <property type="match status" value="1"/>
</dbReference>
<dbReference type="PANTHER" id="PTHR14021">
    <property type="entry name" value="IRON-SULFUR CLUSTER CO-CHAPERONE PROTEIN HSCB"/>
    <property type="match status" value="1"/>
</dbReference>
<dbReference type="Gene3D" id="1.20.1280.20">
    <property type="entry name" value="HscB, C-terminal domain"/>
    <property type="match status" value="1"/>
</dbReference>
<dbReference type="InterPro" id="IPR004640">
    <property type="entry name" value="HscB"/>
</dbReference>
<dbReference type="InterPro" id="IPR036869">
    <property type="entry name" value="J_dom_sf"/>
</dbReference>
<keyword evidence="6" id="KW-1185">Reference proteome</keyword>
<sequence>MNHFELFEIPVTLTPNTSEVKKKFYSLSRKYHPDFYTQENENEQADALEVSSQVNKAFKVFQNRDETIKYVLQLKGLLEEEEKYNLPPDFLMEMMDLNEQMMEAKMEGSLEATEKLKTAVAAVEAEIYAPVKEIIEEYEEGKTTTEELVSVKDYYYKKKYLRRILATMDR</sequence>
<organism evidence="5 6">
    <name type="scientific">Segetibacter aerophilus</name>
    <dbReference type="NCBI Taxonomy" id="670293"/>
    <lineage>
        <taxon>Bacteria</taxon>
        <taxon>Pseudomonadati</taxon>
        <taxon>Bacteroidota</taxon>
        <taxon>Chitinophagia</taxon>
        <taxon>Chitinophagales</taxon>
        <taxon>Chitinophagaceae</taxon>
        <taxon>Segetibacter</taxon>
    </lineage>
</organism>
<gene>
    <name evidence="5" type="primary">hscB</name>
    <name evidence="5" type="ORF">SAE01_16130</name>
</gene>
<protein>
    <submittedName>
        <fullName evidence="5">Co-chaperone protein HscB</fullName>
    </submittedName>
</protein>
<dbReference type="GO" id="GO:0001671">
    <property type="term" value="F:ATPase activator activity"/>
    <property type="evidence" value="ECO:0007669"/>
    <property type="project" value="InterPro"/>
</dbReference>
<name>A0A512BBB3_9BACT</name>
<dbReference type="OrthoDB" id="287587at2"/>
<dbReference type="PANTHER" id="PTHR14021:SF15">
    <property type="entry name" value="IRON-SULFUR CLUSTER CO-CHAPERONE PROTEIN HSCB"/>
    <property type="match status" value="1"/>
</dbReference>